<keyword evidence="1" id="KW-1133">Transmembrane helix</keyword>
<reference evidence="2" key="1">
    <citation type="submission" date="2020-05" db="EMBL/GenBank/DDBJ databases">
        <authorList>
            <person name="Chiriac C."/>
            <person name="Salcher M."/>
            <person name="Ghai R."/>
            <person name="Kavagutti S V."/>
        </authorList>
    </citation>
    <scope>NUCLEOTIDE SEQUENCE</scope>
</reference>
<accession>A0A6J6BAF8</accession>
<name>A0A6J6BAF8_9ZZZZ</name>
<sequence length="138" mass="14843">MAEGSTREEASSVSRPFLANIRGPKVFVVFMCLAGGLLVASFSAFVPPLSAPLSPIVCPGGSLGVGADVAKMPDMGRVSWSQQTSCTQNGETKQVPLSLMFPLLMLLWTVPFLVIFMPLAMRSLRRYKAQLSSFNTAE</sequence>
<dbReference type="EMBL" id="CAEZSF010000050">
    <property type="protein sequence ID" value="CAB4535369.1"/>
    <property type="molecule type" value="Genomic_DNA"/>
</dbReference>
<feature type="transmembrane region" description="Helical" evidence="1">
    <location>
        <begin position="99"/>
        <end position="120"/>
    </location>
</feature>
<dbReference type="AlphaFoldDB" id="A0A6J6BAF8"/>
<gene>
    <name evidence="2" type="ORF">UFOPK1358_00700</name>
</gene>
<keyword evidence="1" id="KW-0812">Transmembrane</keyword>
<proteinExistence type="predicted"/>
<organism evidence="2">
    <name type="scientific">freshwater metagenome</name>
    <dbReference type="NCBI Taxonomy" id="449393"/>
    <lineage>
        <taxon>unclassified sequences</taxon>
        <taxon>metagenomes</taxon>
        <taxon>ecological metagenomes</taxon>
    </lineage>
</organism>
<feature type="transmembrane region" description="Helical" evidence="1">
    <location>
        <begin position="26"/>
        <end position="46"/>
    </location>
</feature>
<evidence type="ECO:0000256" key="1">
    <source>
        <dbReference type="SAM" id="Phobius"/>
    </source>
</evidence>
<keyword evidence="1" id="KW-0472">Membrane</keyword>
<evidence type="ECO:0000313" key="2">
    <source>
        <dbReference type="EMBL" id="CAB4535369.1"/>
    </source>
</evidence>
<protein>
    <submittedName>
        <fullName evidence="2">Unannotated protein</fullName>
    </submittedName>
</protein>